<reference evidence="2 3" key="2">
    <citation type="submission" date="2016-03" db="EMBL/GenBank/DDBJ databases">
        <title>New uncultured bacterium of the family Gallionellaceae from acid mine drainage: description and reconstruction of genome based on metagenomic analysis of microbial community.</title>
        <authorList>
            <person name="Kadnikov V."/>
            <person name="Ivasenko D."/>
            <person name="Beletsky A."/>
            <person name="Mardanov A."/>
            <person name="Danilova E."/>
            <person name="Pimenov N."/>
            <person name="Karnachuk O."/>
            <person name="Ravin N."/>
        </authorList>
    </citation>
    <scope>NUCLEOTIDE SEQUENCE [LARGE SCALE GENOMIC DNA]</scope>
    <source>
        <strain evidence="2">ShG14-8</strain>
    </source>
</reference>
<reference evidence="2 3" key="1">
    <citation type="submission" date="2016-02" db="EMBL/GenBank/DDBJ databases">
        <authorList>
            <person name="Wen L."/>
            <person name="He K."/>
            <person name="Yang H."/>
        </authorList>
    </citation>
    <scope>NUCLEOTIDE SEQUENCE [LARGE SCALE GENOMIC DNA]</scope>
    <source>
        <strain evidence="2">ShG14-8</strain>
    </source>
</reference>
<name>A0A139BVA3_9PROT</name>
<dbReference type="Proteomes" id="UP000070578">
    <property type="component" value="Unassembled WGS sequence"/>
</dbReference>
<sequence length="90" mass="9941">MHLCLAGLLHFVRNDGKGVVNYGSINRRQHGMIRNRAGEMKKLARHSREFGESGVPRHCNKASAVSDGTNTCHCEEAQPTRQSSNAKPLD</sequence>
<protein>
    <submittedName>
        <fullName evidence="2">Uncharacterized protein</fullName>
    </submittedName>
</protein>
<evidence type="ECO:0000256" key="1">
    <source>
        <dbReference type="SAM" id="MobiDB-lite"/>
    </source>
</evidence>
<evidence type="ECO:0000313" key="3">
    <source>
        <dbReference type="Proteomes" id="UP000070578"/>
    </source>
</evidence>
<accession>A0A139BVA3</accession>
<organism evidence="2 3">
    <name type="scientific">Candidatus Gallionella acididurans</name>
    <dbReference type="NCBI Taxonomy" id="1796491"/>
    <lineage>
        <taxon>Bacteria</taxon>
        <taxon>Pseudomonadati</taxon>
        <taxon>Pseudomonadota</taxon>
        <taxon>Betaproteobacteria</taxon>
        <taxon>Nitrosomonadales</taxon>
        <taxon>Gallionellaceae</taxon>
        <taxon>Gallionella</taxon>
    </lineage>
</organism>
<feature type="region of interest" description="Disordered" evidence="1">
    <location>
        <begin position="62"/>
        <end position="90"/>
    </location>
</feature>
<comment type="caution">
    <text evidence="2">The sequence shown here is derived from an EMBL/GenBank/DDBJ whole genome shotgun (WGS) entry which is preliminary data.</text>
</comment>
<dbReference type="AlphaFoldDB" id="A0A139BVA3"/>
<feature type="compositionally biased region" description="Polar residues" evidence="1">
    <location>
        <begin position="79"/>
        <end position="90"/>
    </location>
</feature>
<proteinExistence type="predicted"/>
<dbReference type="EMBL" id="LSLI01000017">
    <property type="protein sequence ID" value="KXS32843.1"/>
    <property type="molecule type" value="Genomic_DNA"/>
</dbReference>
<evidence type="ECO:0000313" key="2">
    <source>
        <dbReference type="EMBL" id="KXS32843.1"/>
    </source>
</evidence>
<gene>
    <name evidence="2" type="ORF">AWT59_1004</name>
</gene>